<proteinExistence type="predicted"/>
<feature type="compositionally biased region" description="Basic residues" evidence="1">
    <location>
        <begin position="712"/>
        <end position="722"/>
    </location>
</feature>
<feature type="compositionally biased region" description="Basic and acidic residues" evidence="1">
    <location>
        <begin position="723"/>
        <end position="744"/>
    </location>
</feature>
<feature type="region of interest" description="Disordered" evidence="1">
    <location>
        <begin position="325"/>
        <end position="377"/>
    </location>
</feature>
<feature type="compositionally biased region" description="Low complexity" evidence="1">
    <location>
        <begin position="780"/>
        <end position="795"/>
    </location>
</feature>
<feature type="compositionally biased region" description="Basic and acidic residues" evidence="1">
    <location>
        <begin position="576"/>
        <end position="631"/>
    </location>
</feature>
<evidence type="ECO:0000313" key="3">
    <source>
        <dbReference type="Proteomes" id="UP000829291"/>
    </source>
</evidence>
<protein>
    <submittedName>
        <fullName evidence="4">Biorientation of chromosomes in cell division protein 1-like 1</fullName>
    </submittedName>
</protein>
<dbReference type="PANTHER" id="PTHR31532:SF10">
    <property type="entry name" value="BIORIENTATION OF CHROMOSOMES IN CELL DIVISION PROTEIN 1-LIKE 1"/>
    <property type="match status" value="1"/>
</dbReference>
<feature type="region of interest" description="Disordered" evidence="1">
    <location>
        <begin position="390"/>
        <end position="814"/>
    </location>
</feature>
<dbReference type="GO" id="GO:0048188">
    <property type="term" value="C:Set1C/COMPASS complex"/>
    <property type="evidence" value="ECO:0007669"/>
    <property type="project" value="TreeGrafter"/>
</dbReference>
<dbReference type="GeneID" id="107219742"/>
<feature type="compositionally biased region" description="Basic and acidic residues" evidence="1">
    <location>
        <begin position="804"/>
        <end position="813"/>
    </location>
</feature>
<accession>A0A6J0BGI3</accession>
<feature type="region of interest" description="Disordered" evidence="1">
    <location>
        <begin position="1322"/>
        <end position="1362"/>
    </location>
</feature>
<feature type="compositionally biased region" description="Polar residues" evidence="1">
    <location>
        <begin position="205"/>
        <end position="225"/>
    </location>
</feature>
<evidence type="ECO:0000313" key="4">
    <source>
        <dbReference type="RefSeq" id="XP_015513556.1"/>
    </source>
</evidence>
<evidence type="ECO:0000256" key="1">
    <source>
        <dbReference type="SAM" id="MobiDB-lite"/>
    </source>
</evidence>
<sequence>MEAVDIGSTLLAGDPRLVDHIVGEVKSQGIFDQFRKECIADVDTKPAYQNLRTRVESSVNTFLCKQIWKPDMNKNQLRENLRKHIHDAAYLDVGVERIVDQVVNPKVYSVFMSQIEDVVHKFLGIERPKEREKNGTKSLKDLLPKDLDPVSPESDKNSLKDVSLESVDANLTATVVSNDHLPPKDANKTEINIQSNENSNDKSANDCNSANRQSENLNDQSDGTTKNSNKNLFSSNLNISGKSDDKPEEEEEDSPMFEPIDIMNFNESNDSHLSGISELTSHRSRSPDFSNDFSRDNLDFSNHDSQLSKVSSDSRLSIVTDFGLSNHATTPMLPEASKEESNKGKSVESVHIRSSKDNFKAIRDIESNKGNSKDGRNLLEIIQSKETSLELRDCKDSKSIKASIDSTDAGVKDKNDSKDKYKDSDAKKTKSSKDKDDIKELKSYKDRDKDHRKKQTSHSSSKHEKTDKYSKDKYKEKSDKSRDSFEKPRENLEKGKEAEKLKEEKKDSDKKESVGKDLKDIYKEKIRELREKKELTEKEKLAKDPKESKSTRDSRDRKDSSRDRRDSRSSSAKNSSRHEDKASKNDDKSVVKTDSKSSSKGNELKDPKSETKDKGKRDDKWQSKDGKESRSKSYSNAKSDSTEKSDKSEAKKEGKNDIQTKDLERNERSDARRDSKLETKKDLKTEPQSKDCEKNDRLEAKKDSKVDSQNKERKRKNDKKTKAKDDHFSLRKNPSERRSTDRDGSNGSSSKNSQKSSSSSIANSGRTGSSSLTKEAGGTSNSSSETSDSVDISPSDEIMSPIESMEKDKESVNRVKPLTIKITNENETSQPDYYIESDLMPKRVELGLAELSLPLKKRPLQTDISAPNPNDFKVKKPKFAKNFQEAKKLMKIRKKMEKQRMKEYEAAKEKFQMANHSDKPTALPATDKDKESPMLPDDERVQIIEVTDDDYEEPYPDLSMKEINISLERQSISSLENPLVFNPEENLANVLEKQSTLSEMEKSIRRSLEDMISDRKLTELKTQVENSNDSMASMTSVQNKASVATVHDVVDVPKQSETGSKSETTVINSGNKRSSITKAAFDRTINDALANNLMEMKYTFEAEAKVLQSLESKKDKVEDSVKSIIHDEQKGDDDCLGVRASEEPMFSNVYNKLNADTTDKVALSTADDEHNHCLYFEADNERAVRFSKFLKSVEFEALEDSTGQQNSTESLEKILESLGGQIVSSLPKTMAPPMPKRKQSTSPLMDIILNSSNNNNIRQTIKESTPEVESSPYKKRKLGRPKKHRAVANICAIQNLPNGENFVMPLSPESDVSATSEKNLLHLLKEDKSRQRSSQRYSSDDLYKPRPFFSSSSRRSRRTNQA</sequence>
<keyword evidence="3" id="KW-1185">Reference proteome</keyword>
<feature type="compositionally biased region" description="Basic and acidic residues" evidence="1">
    <location>
        <begin position="461"/>
        <end position="568"/>
    </location>
</feature>
<dbReference type="PANTHER" id="PTHR31532">
    <property type="entry name" value="BIORIENTATION OF CHROMOSOMES IN CELL DIVISION 1 FAMILY MEMBER"/>
    <property type="match status" value="1"/>
</dbReference>
<feature type="domain" description="BOD1/SHG1" evidence="2">
    <location>
        <begin position="21"/>
        <end position="116"/>
    </location>
</feature>
<feature type="compositionally biased region" description="Basic and acidic residues" evidence="1">
    <location>
        <begin position="336"/>
        <end position="377"/>
    </location>
</feature>
<organism evidence="4">
    <name type="scientific">Neodiprion lecontei</name>
    <name type="common">Redheaded pine sawfly</name>
    <dbReference type="NCBI Taxonomy" id="441921"/>
    <lineage>
        <taxon>Eukaryota</taxon>
        <taxon>Metazoa</taxon>
        <taxon>Ecdysozoa</taxon>
        <taxon>Arthropoda</taxon>
        <taxon>Hexapoda</taxon>
        <taxon>Insecta</taxon>
        <taxon>Pterygota</taxon>
        <taxon>Neoptera</taxon>
        <taxon>Endopterygota</taxon>
        <taxon>Hymenoptera</taxon>
        <taxon>Tenthredinoidea</taxon>
        <taxon>Diprionidae</taxon>
        <taxon>Diprioninae</taxon>
        <taxon>Neodiprion</taxon>
    </lineage>
</organism>
<dbReference type="GO" id="GO:0031297">
    <property type="term" value="P:replication fork processing"/>
    <property type="evidence" value="ECO:0007669"/>
    <property type="project" value="TreeGrafter"/>
</dbReference>
<feature type="compositionally biased region" description="Low complexity" evidence="1">
    <location>
        <begin position="226"/>
        <end position="240"/>
    </location>
</feature>
<dbReference type="Pfam" id="PF05205">
    <property type="entry name" value="COMPASS-Shg1"/>
    <property type="match status" value="1"/>
</dbReference>
<dbReference type="InterPro" id="IPR055264">
    <property type="entry name" value="BOD1/SHG1_dom"/>
</dbReference>
<dbReference type="InParanoid" id="A0A6J0BGI3"/>
<feature type="compositionally biased region" description="Polar residues" evidence="1">
    <location>
        <begin position="189"/>
        <end position="198"/>
    </location>
</feature>
<feature type="compositionally biased region" description="Low complexity" evidence="1">
    <location>
        <begin position="745"/>
        <end position="771"/>
    </location>
</feature>
<dbReference type="KEGG" id="nlo:107219742"/>
<feature type="region of interest" description="Disordered" evidence="1">
    <location>
        <begin position="1262"/>
        <end position="1281"/>
    </location>
</feature>
<name>A0A6J0BGI3_NEOLC</name>
<dbReference type="RefSeq" id="XP_015513556.1">
    <property type="nucleotide sequence ID" value="XM_015658070.2"/>
</dbReference>
<dbReference type="OrthoDB" id="7605699at2759"/>
<gene>
    <name evidence="4" type="primary">LOC107219742</name>
</gene>
<feature type="region of interest" description="Disordered" evidence="1">
    <location>
        <begin position="174"/>
        <end position="254"/>
    </location>
</feature>
<feature type="compositionally biased region" description="Basic and acidic residues" evidence="1">
    <location>
        <begin position="640"/>
        <end position="711"/>
    </location>
</feature>
<feature type="region of interest" description="Disordered" evidence="1">
    <location>
        <begin position="131"/>
        <end position="162"/>
    </location>
</feature>
<evidence type="ECO:0000259" key="2">
    <source>
        <dbReference type="Pfam" id="PF05205"/>
    </source>
</evidence>
<feature type="region of interest" description="Disordered" evidence="1">
    <location>
        <begin position="912"/>
        <end position="934"/>
    </location>
</feature>
<dbReference type="Proteomes" id="UP000829291">
    <property type="component" value="Chromosome 7"/>
</dbReference>
<feature type="compositionally biased region" description="Basic and acidic residues" evidence="1">
    <location>
        <begin position="410"/>
        <end position="449"/>
    </location>
</feature>
<reference evidence="4" key="1">
    <citation type="submission" date="2025-08" db="UniProtKB">
        <authorList>
            <consortium name="RefSeq"/>
        </authorList>
    </citation>
    <scope>IDENTIFICATION</scope>
    <source>
        <tissue evidence="4">Thorax and Abdomen</tissue>
    </source>
</reference>
<feature type="compositionally biased region" description="Basic and acidic residues" evidence="1">
    <location>
        <begin position="390"/>
        <end position="399"/>
    </location>
</feature>